<sequence length="81" mass="8912">MDAVTAAPDFRPSDQFLLNFHSKFKANTGVAARRQWKASLSAGVTFPAESDRRNATSLPHIGISRVAPNELQAKLPLRYDS</sequence>
<gene>
    <name evidence="1" type="ORF">QOZ99_003070</name>
</gene>
<protein>
    <submittedName>
        <fullName evidence="1">Uncharacterized protein</fullName>
    </submittedName>
</protein>
<dbReference type="EMBL" id="JAUSVR010000010">
    <property type="protein sequence ID" value="MDQ0512168.1"/>
    <property type="molecule type" value="Genomic_DNA"/>
</dbReference>
<evidence type="ECO:0000313" key="1">
    <source>
        <dbReference type="EMBL" id="MDQ0512168.1"/>
    </source>
</evidence>
<reference evidence="1 2" key="1">
    <citation type="submission" date="2023-07" db="EMBL/GenBank/DDBJ databases">
        <title>Genomic Encyclopedia of Type Strains, Phase IV (KMG-IV): sequencing the most valuable type-strain genomes for metagenomic binning, comparative biology and taxonomic classification.</title>
        <authorList>
            <person name="Goeker M."/>
        </authorList>
    </citation>
    <scope>NUCLEOTIDE SEQUENCE [LARGE SCALE GENOMIC DNA]</scope>
    <source>
        <strain evidence="1 2">DSM 15561</strain>
    </source>
</reference>
<comment type="caution">
    <text evidence="1">The sequence shown here is derived from an EMBL/GenBank/DDBJ whole genome shotgun (WGS) entry which is preliminary data.</text>
</comment>
<organism evidence="1 2">
    <name type="scientific">Ancylobacter amanitiformis</name>
    <dbReference type="NCBI Taxonomy" id="217069"/>
    <lineage>
        <taxon>Bacteria</taxon>
        <taxon>Pseudomonadati</taxon>
        <taxon>Pseudomonadota</taxon>
        <taxon>Alphaproteobacteria</taxon>
        <taxon>Hyphomicrobiales</taxon>
        <taxon>Xanthobacteraceae</taxon>
        <taxon>Ancylobacter</taxon>
    </lineage>
</organism>
<name>A0ABU0LTX7_9HYPH</name>
<dbReference type="Proteomes" id="UP001235094">
    <property type="component" value="Unassembled WGS sequence"/>
</dbReference>
<evidence type="ECO:0000313" key="2">
    <source>
        <dbReference type="Proteomes" id="UP001235094"/>
    </source>
</evidence>
<keyword evidence="2" id="KW-1185">Reference proteome</keyword>
<accession>A0ABU0LTX7</accession>
<proteinExistence type="predicted"/>